<protein>
    <submittedName>
        <fullName evidence="2">Serine endopeptidase isoform A</fullName>
    </submittedName>
    <submittedName>
        <fullName evidence="3">Serine endopeptidase isoform B</fullName>
    </submittedName>
</protein>
<name>A0A2P6VKC0_9CHLO</name>
<accession>A0A2P6VKC0</accession>
<comment type="caution">
    <text evidence="3">The sequence shown here is derived from an EMBL/GenBank/DDBJ whole genome shotgun (WGS) entry which is preliminary data.</text>
</comment>
<evidence type="ECO:0000313" key="4">
    <source>
        <dbReference type="Proteomes" id="UP000239649"/>
    </source>
</evidence>
<dbReference type="EMBL" id="LHPF02000004">
    <property type="protein sequence ID" value="PSC74535.1"/>
    <property type="molecule type" value="Genomic_DNA"/>
</dbReference>
<dbReference type="Proteomes" id="UP000239649">
    <property type="component" value="Unassembled WGS sequence"/>
</dbReference>
<evidence type="ECO:0000313" key="2">
    <source>
        <dbReference type="EMBL" id="PSC74534.1"/>
    </source>
</evidence>
<dbReference type="OrthoDB" id="10691756at2759"/>
<feature type="region of interest" description="Disordered" evidence="1">
    <location>
        <begin position="303"/>
        <end position="337"/>
    </location>
</feature>
<organism evidence="3 4">
    <name type="scientific">Micractinium conductrix</name>
    <dbReference type="NCBI Taxonomy" id="554055"/>
    <lineage>
        <taxon>Eukaryota</taxon>
        <taxon>Viridiplantae</taxon>
        <taxon>Chlorophyta</taxon>
        <taxon>core chlorophytes</taxon>
        <taxon>Trebouxiophyceae</taxon>
        <taxon>Chlorellales</taxon>
        <taxon>Chlorellaceae</taxon>
        <taxon>Chlorella clade</taxon>
        <taxon>Micractinium</taxon>
    </lineage>
</organism>
<reference evidence="3 4" key="1">
    <citation type="journal article" date="2018" name="Plant J.">
        <title>Genome sequences of Chlorella sorokiniana UTEX 1602 and Micractinium conductrix SAG 241.80: implications to maltose excretion by a green alga.</title>
        <authorList>
            <person name="Arriola M.B."/>
            <person name="Velmurugan N."/>
            <person name="Zhang Y."/>
            <person name="Plunkett M.H."/>
            <person name="Hondzo H."/>
            <person name="Barney B.M."/>
        </authorList>
    </citation>
    <scope>NUCLEOTIDE SEQUENCE [LARGE SCALE GENOMIC DNA]</scope>
    <source>
        <strain evidence="3 4">SAG 241.80</strain>
    </source>
</reference>
<reference evidence="3" key="2">
    <citation type="submission" date="2018-02" db="EMBL/GenBank/DDBJ databases">
        <authorList>
            <person name="Cohen D.B."/>
            <person name="Kent A.D."/>
        </authorList>
    </citation>
    <scope>NUCLEOTIDE SEQUENCE</scope>
    <source>
        <strain evidence="3">SAG 241.80</strain>
    </source>
</reference>
<keyword evidence="4" id="KW-1185">Reference proteome</keyword>
<evidence type="ECO:0000256" key="1">
    <source>
        <dbReference type="SAM" id="MobiDB-lite"/>
    </source>
</evidence>
<gene>
    <name evidence="3" type="ORF">C2E20_2099</name>
</gene>
<dbReference type="EMBL" id="LHPF02000004">
    <property type="protein sequence ID" value="PSC74534.1"/>
    <property type="molecule type" value="Genomic_DNA"/>
</dbReference>
<sequence length="884" mass="94396">MDRIVINFDDEDDDAAPEAAPPGRPADLLRSIQSMRLSFKRLQQEKAAAQHGGVPANLPANLPASAMPRGGVVDKQASLLAEMERLRQAIEQKNSQALPRWQRDHGVEANELAYLQAKKKRLLLKRQLLQQLQLDSVASWEQLNEQERHVQQELGHDAVPNLEGDKSAVKAPSGTICHLRVSDSVRRLFIQALRRCCKTWRFPFSASRIETQMERVQRGFGCRKDVGASFSQLVLAMQREGLLQLDMTESSSSRCHDAACRFQMAADECKDQLQPGHEQRQQKRARVTDAAVRAVALEQQTSWQTVQQGPAAAEHGAGPCGKVGGSSPDKQQQHWQQQYEQLLAQDEQDEQLWLGYAVRHAVEGAQDRATSGSVGGVLLPAVREEMLLVLKRGLEHNRHSSALWCLYAKLYCKQPGAAATMTDSALLFAPHSYRLWLTAVEQQRAWHEAAAILQRGILSLCKPVLGQCSHSSGALPGAQATAALDLGLRLLQLLCAAEQPGSHEALLQWASADLGSGGGQSLLLRSKAALLLELHHHPRLLCMLTVCCACAAAHGRLPLAAEHSLGYEQPALAELLRGWPSAPAVEQHRATAAACRASLLAGAGGLGLLPSPGVLQVERGLSQEQRARGQAIAALAAQHQPSAMLMAQCGMLLAVLRLDSFAAPSSSLLADIVGVTAISGFTLPPACLAVLTAAQQQWQASARASVSPSAELVVLLQEAVVVAAAAAAEHSNPVLLACLHGRLHPAAATALVAAVAGSRTARAATAAGHLLAFWAMAYNDADAGQVWPASLPLHAMLQPSSSPTPPASSVLWAQVVAAAAAVSPQAAAELAASATAVHPYSLRLWQQRQQLLGSSAHMAFANSQEALAGAVEHGLTLEQAPLRG</sequence>
<evidence type="ECO:0000313" key="3">
    <source>
        <dbReference type="EMBL" id="PSC74535.1"/>
    </source>
</evidence>
<dbReference type="AlphaFoldDB" id="A0A2P6VKC0"/>
<proteinExistence type="predicted"/>